<sequence>MFGHFQRRAKHAANRRLNTLHAVADYASRRRPVWMVSFAVDEANLSEGLRAACASTAMLVLGNLLHDPLFAWAAIGAFWTCLADAAGTNRMRFASMMSFALLSTLCGGLTAFASGAGTLAATAAILLFATAGALARVWGAAASQVGILAATACVVMVDRPMHNLQHGLLFLSIYLFGCLFAVVLSLTVWRIHPFGPSRMALRAVYSRLADIALDSARLLRRDTADFGQWARHAATYRGQARAALERARKVLAKVPNLRVDKRETYEHLLLALADTERVFAYLIAVTDACERGHHNLREPQRAARTLSAVAEVLLRIGRAVSEDASTQAARSSRADDQAGSDARSTPAALQRRLHKLARALEVALGEPLALKLRSGSLEFEPPPRRETGWFEAAVGNLSRAWMTLKANASFESIGLRHGARVGVAATAGFVIVRILHVPFGYWATMAILLILQPSIAGTWPRSIERAAGSIAGGLLAAAIGLAIHAPIGISLVVFPLVCATMALRTVSYSLFVLFLTPTFVLVADFAAPAGHEWMYAVTRLGNNVLGCLIALVATFLLWPSREPVDFRVRLADAVGANLNYLVSALEHAGGEDTEVEKMRRAAGLASNNAEEAFNRLRLEKLESSLADRAAITALALLRRVAGTATRMRLAANKTQADGALIAWISAVSKELDAYLLDRAQVEPRSEFEAFPRRHLSLVEADAVNQVSHLRRLLVENTGVMEEVAGKPVLS</sequence>
<dbReference type="OrthoDB" id="138020at2"/>
<feature type="transmembrane region" description="Helical" evidence="8">
    <location>
        <begin position="169"/>
        <end position="189"/>
    </location>
</feature>
<feature type="transmembrane region" description="Helical" evidence="8">
    <location>
        <begin position="506"/>
        <end position="528"/>
    </location>
</feature>
<feature type="transmembrane region" description="Helical" evidence="8">
    <location>
        <begin position="135"/>
        <end position="157"/>
    </location>
</feature>
<evidence type="ECO:0000256" key="5">
    <source>
        <dbReference type="ARBA" id="ARBA00023136"/>
    </source>
</evidence>
<evidence type="ECO:0000313" key="11">
    <source>
        <dbReference type="Proteomes" id="UP000184693"/>
    </source>
</evidence>
<dbReference type="GO" id="GO:0005886">
    <property type="term" value="C:plasma membrane"/>
    <property type="evidence" value="ECO:0007669"/>
    <property type="project" value="UniProtKB-SubCell"/>
</dbReference>
<comment type="subcellular location">
    <subcellularLocation>
        <location evidence="1">Cell membrane</location>
        <topology evidence="1">Multi-pass membrane protein</topology>
    </subcellularLocation>
</comment>
<keyword evidence="4 8" id="KW-1133">Transmembrane helix</keyword>
<dbReference type="EMBL" id="FSRM01000001">
    <property type="protein sequence ID" value="SIN98891.1"/>
    <property type="molecule type" value="Genomic_DNA"/>
</dbReference>
<dbReference type="RefSeq" id="WP_074263998.1">
    <property type="nucleotide sequence ID" value="NZ_FSRM01000001.1"/>
</dbReference>
<dbReference type="AlphaFoldDB" id="A0A1N6FUP0"/>
<gene>
    <name evidence="10" type="ORF">SAMN05444168_1873</name>
</gene>
<evidence type="ECO:0000256" key="8">
    <source>
        <dbReference type="SAM" id="Phobius"/>
    </source>
</evidence>
<keyword evidence="5 8" id="KW-0472">Membrane</keyword>
<dbReference type="PANTHER" id="PTHR30509">
    <property type="entry name" value="P-HYDROXYBENZOIC ACID EFFLUX PUMP SUBUNIT-RELATED"/>
    <property type="match status" value="1"/>
</dbReference>
<feature type="domain" description="Integral membrane bound transporter" evidence="9">
    <location>
        <begin position="429"/>
        <end position="552"/>
    </location>
</feature>
<feature type="transmembrane region" description="Helical" evidence="8">
    <location>
        <begin position="439"/>
        <end position="459"/>
    </location>
</feature>
<organism evidence="10 11">
    <name type="scientific">Paraburkholderia phenazinium</name>
    <dbReference type="NCBI Taxonomy" id="60549"/>
    <lineage>
        <taxon>Bacteria</taxon>
        <taxon>Pseudomonadati</taxon>
        <taxon>Pseudomonadota</taxon>
        <taxon>Betaproteobacteria</taxon>
        <taxon>Burkholderiales</taxon>
        <taxon>Burkholderiaceae</taxon>
        <taxon>Paraburkholderia</taxon>
    </lineage>
</organism>
<feature type="region of interest" description="Disordered" evidence="7">
    <location>
        <begin position="325"/>
        <end position="345"/>
    </location>
</feature>
<evidence type="ECO:0000256" key="4">
    <source>
        <dbReference type="ARBA" id="ARBA00022989"/>
    </source>
</evidence>
<evidence type="ECO:0000256" key="3">
    <source>
        <dbReference type="ARBA" id="ARBA00022692"/>
    </source>
</evidence>
<dbReference type="Proteomes" id="UP000184693">
    <property type="component" value="Unassembled WGS sequence"/>
</dbReference>
<reference evidence="10 11" key="1">
    <citation type="submission" date="2016-11" db="EMBL/GenBank/DDBJ databases">
        <authorList>
            <person name="Jaros S."/>
            <person name="Januszkiewicz K."/>
            <person name="Wedrychowicz H."/>
        </authorList>
    </citation>
    <scope>NUCLEOTIDE SEQUENCE [LARGE SCALE GENOMIC DNA]</scope>
    <source>
        <strain evidence="10 11">GAS86</strain>
    </source>
</reference>
<evidence type="ECO:0000256" key="1">
    <source>
        <dbReference type="ARBA" id="ARBA00004651"/>
    </source>
</evidence>
<protein>
    <submittedName>
        <fullName evidence="10">Uncharacterized membrane protein YccC</fullName>
    </submittedName>
</protein>
<evidence type="ECO:0000313" key="10">
    <source>
        <dbReference type="EMBL" id="SIN98891.1"/>
    </source>
</evidence>
<proteinExistence type="inferred from homology"/>
<feature type="transmembrane region" description="Helical" evidence="8">
    <location>
        <begin position="69"/>
        <end position="87"/>
    </location>
</feature>
<dbReference type="PANTHER" id="PTHR30509:SF9">
    <property type="entry name" value="MULTIDRUG RESISTANCE PROTEIN MDTO"/>
    <property type="match status" value="1"/>
</dbReference>
<accession>A0A1N6FUP0</accession>
<keyword evidence="2" id="KW-1003">Cell membrane</keyword>
<evidence type="ECO:0000256" key="7">
    <source>
        <dbReference type="SAM" id="MobiDB-lite"/>
    </source>
</evidence>
<dbReference type="Pfam" id="PF13515">
    <property type="entry name" value="FUSC_2"/>
    <property type="match status" value="1"/>
</dbReference>
<keyword evidence="3 8" id="KW-0812">Transmembrane</keyword>
<feature type="transmembrane region" description="Helical" evidence="8">
    <location>
        <begin position="471"/>
        <end position="494"/>
    </location>
</feature>
<feature type="transmembrane region" description="Helical" evidence="8">
    <location>
        <begin position="540"/>
        <end position="558"/>
    </location>
</feature>
<dbReference type="InterPro" id="IPR049453">
    <property type="entry name" value="Memb_transporter_dom"/>
</dbReference>
<evidence type="ECO:0000256" key="6">
    <source>
        <dbReference type="ARBA" id="ARBA00043993"/>
    </source>
</evidence>
<comment type="similarity">
    <text evidence="6">Belongs to the YccS/YhfK family.</text>
</comment>
<feature type="transmembrane region" description="Helical" evidence="8">
    <location>
        <begin position="99"/>
        <end position="129"/>
    </location>
</feature>
<evidence type="ECO:0000259" key="9">
    <source>
        <dbReference type="Pfam" id="PF13515"/>
    </source>
</evidence>
<evidence type="ECO:0000256" key="2">
    <source>
        <dbReference type="ARBA" id="ARBA00022475"/>
    </source>
</evidence>
<name>A0A1N6FUP0_9BURK</name>